<evidence type="ECO:0000313" key="2">
    <source>
        <dbReference type="Proteomes" id="UP000199467"/>
    </source>
</evidence>
<dbReference type="AlphaFoldDB" id="A0A1G6R7P5"/>
<dbReference type="RefSeq" id="WP_017677814.1">
    <property type="nucleotide sequence ID" value="NZ_FMZQ01000009.1"/>
</dbReference>
<organism evidence="1 2">
    <name type="scientific">Ectopseudomonas chengduensis</name>
    <dbReference type="NCBI Taxonomy" id="489632"/>
    <lineage>
        <taxon>Bacteria</taxon>
        <taxon>Pseudomonadati</taxon>
        <taxon>Pseudomonadota</taxon>
        <taxon>Gammaproteobacteria</taxon>
        <taxon>Pseudomonadales</taxon>
        <taxon>Pseudomonadaceae</taxon>
        <taxon>Ectopseudomonas</taxon>
    </lineage>
</organism>
<reference evidence="2" key="1">
    <citation type="submission" date="2016-10" db="EMBL/GenBank/DDBJ databases">
        <authorList>
            <person name="Varghese N."/>
            <person name="Submissions S."/>
        </authorList>
    </citation>
    <scope>NUCLEOTIDE SEQUENCE [LARGE SCALE GENOMIC DNA]</scope>
    <source>
        <strain evidence="2">DSM 26382</strain>
    </source>
</reference>
<evidence type="ECO:0000313" key="1">
    <source>
        <dbReference type="EMBL" id="SDD00057.1"/>
    </source>
</evidence>
<name>A0A1G6R7P5_9GAMM</name>
<proteinExistence type="predicted"/>
<dbReference type="EMBL" id="FMZQ01000009">
    <property type="protein sequence ID" value="SDD00057.1"/>
    <property type="molecule type" value="Genomic_DNA"/>
</dbReference>
<gene>
    <name evidence="1" type="ORF">SAMN05216576_10978</name>
</gene>
<sequence>MRSLALLLCLFAGPSLAAMQVTVPSNTLMRLPVASSSLQLERLEVADQATLMIPATVTELHIGELLMGRDARIGVAPSDQPLRLVVEDADIGPGAWISAKGAAGTYTRPATPGREIKLKLHKLTFESLTLDVRGGQGRPGYAGLDGAHGQPGGCTWGQASAGHDGQDGTDGHEGAAGGSVVLEVPHHVEVERMQVLLDGGAGGAAGSAGRPGRGGAAKGCLLYGVDGAADGKPGQPGREGAAGRSGAVQVFRF</sequence>
<keyword evidence="2" id="KW-1185">Reference proteome</keyword>
<protein>
    <submittedName>
        <fullName evidence="1">Uncharacterized protein</fullName>
    </submittedName>
</protein>
<accession>A0A1G6R7P5</accession>
<dbReference type="Proteomes" id="UP000199467">
    <property type="component" value="Unassembled WGS sequence"/>
</dbReference>